<evidence type="ECO:0000259" key="16">
    <source>
        <dbReference type="Pfam" id="PF22461"/>
    </source>
</evidence>
<evidence type="ECO:0000256" key="13">
    <source>
        <dbReference type="ARBA" id="ARBA00023237"/>
    </source>
</evidence>
<dbReference type="InterPro" id="IPR049712">
    <property type="entry name" value="Poly_export"/>
</dbReference>
<reference evidence="17 18" key="1">
    <citation type="submission" date="2015-04" db="EMBL/GenBank/DDBJ databases">
        <title>The draft genome sequence of Erythrobacr gangjinensis K7-2.</title>
        <authorList>
            <person name="Zhuang L."/>
            <person name="Liu Y."/>
            <person name="Shao Z."/>
        </authorList>
    </citation>
    <scope>NUCLEOTIDE SEQUENCE [LARGE SCALE GENOMIC DNA]</scope>
    <source>
        <strain evidence="17 18">K7-2</strain>
    </source>
</reference>
<dbReference type="InterPro" id="IPR054765">
    <property type="entry name" value="SLBB_dom"/>
</dbReference>
<evidence type="ECO:0000256" key="12">
    <source>
        <dbReference type="ARBA" id="ARBA00023139"/>
    </source>
</evidence>
<feature type="domain" description="SLBB" evidence="16">
    <location>
        <begin position="93"/>
        <end position="137"/>
    </location>
</feature>
<evidence type="ECO:0000256" key="7">
    <source>
        <dbReference type="ARBA" id="ARBA00022729"/>
    </source>
</evidence>
<keyword evidence="11" id="KW-0472">Membrane</keyword>
<accession>A0A0G9MNG7</accession>
<dbReference type="PANTHER" id="PTHR33619:SF3">
    <property type="entry name" value="POLYSACCHARIDE EXPORT PROTEIN GFCE-RELATED"/>
    <property type="match status" value="1"/>
</dbReference>
<comment type="caution">
    <text evidence="17">The sequence shown here is derived from an EMBL/GenBank/DDBJ whole genome shotgun (WGS) entry which is preliminary data.</text>
</comment>
<keyword evidence="18" id="KW-1185">Reference proteome</keyword>
<keyword evidence="8" id="KW-0625">Polysaccharide transport</keyword>
<keyword evidence="10" id="KW-0626">Porin</keyword>
<dbReference type="PATRIC" id="fig|502682.8.peg.2083"/>
<keyword evidence="4" id="KW-1134">Transmembrane beta strand</keyword>
<dbReference type="GO" id="GO:0015288">
    <property type="term" value="F:porin activity"/>
    <property type="evidence" value="ECO:0007669"/>
    <property type="project" value="UniProtKB-KW"/>
</dbReference>
<comment type="subcellular location">
    <subcellularLocation>
        <location evidence="1">Cell outer membrane</location>
        <topology evidence="1">Multi-pass membrane protein</topology>
    </subcellularLocation>
</comment>
<keyword evidence="3" id="KW-0813">Transport</keyword>
<dbReference type="STRING" id="502682.BMF35_a1046"/>
<organism evidence="17 18">
    <name type="scientific">Aurantiacibacter gangjinensis</name>
    <dbReference type="NCBI Taxonomy" id="502682"/>
    <lineage>
        <taxon>Bacteria</taxon>
        <taxon>Pseudomonadati</taxon>
        <taxon>Pseudomonadota</taxon>
        <taxon>Alphaproteobacteria</taxon>
        <taxon>Sphingomonadales</taxon>
        <taxon>Erythrobacteraceae</taxon>
        <taxon>Aurantiacibacter</taxon>
    </lineage>
</organism>
<evidence type="ECO:0000256" key="11">
    <source>
        <dbReference type="ARBA" id="ARBA00023136"/>
    </source>
</evidence>
<proteinExistence type="inferred from homology"/>
<evidence type="ECO:0000256" key="1">
    <source>
        <dbReference type="ARBA" id="ARBA00004571"/>
    </source>
</evidence>
<dbReference type="InterPro" id="IPR003715">
    <property type="entry name" value="Poly_export_N"/>
</dbReference>
<dbReference type="Pfam" id="PF22461">
    <property type="entry name" value="SLBB_2"/>
    <property type="match status" value="1"/>
</dbReference>
<evidence type="ECO:0000256" key="3">
    <source>
        <dbReference type="ARBA" id="ARBA00022448"/>
    </source>
</evidence>
<name>A0A0G9MNG7_9SPHN</name>
<evidence type="ECO:0000313" key="18">
    <source>
        <dbReference type="Proteomes" id="UP000053070"/>
    </source>
</evidence>
<dbReference type="Gene3D" id="3.30.1950.10">
    <property type="entry name" value="wza like domain"/>
    <property type="match status" value="1"/>
</dbReference>
<dbReference type="GO" id="GO:0046930">
    <property type="term" value="C:pore complex"/>
    <property type="evidence" value="ECO:0007669"/>
    <property type="project" value="UniProtKB-KW"/>
</dbReference>
<dbReference type="GO" id="GO:0009279">
    <property type="term" value="C:cell outer membrane"/>
    <property type="evidence" value="ECO:0007669"/>
    <property type="project" value="UniProtKB-SubCell"/>
</dbReference>
<evidence type="ECO:0000256" key="5">
    <source>
        <dbReference type="ARBA" id="ARBA00022597"/>
    </source>
</evidence>
<keyword evidence="5" id="KW-0762">Sugar transport</keyword>
<evidence type="ECO:0000256" key="9">
    <source>
        <dbReference type="ARBA" id="ARBA00023065"/>
    </source>
</evidence>
<evidence type="ECO:0000256" key="14">
    <source>
        <dbReference type="ARBA" id="ARBA00023288"/>
    </source>
</evidence>
<evidence type="ECO:0000313" key="17">
    <source>
        <dbReference type="EMBL" id="KLE32266.1"/>
    </source>
</evidence>
<keyword evidence="13" id="KW-0998">Cell outer membrane</keyword>
<evidence type="ECO:0000256" key="4">
    <source>
        <dbReference type="ARBA" id="ARBA00022452"/>
    </source>
</evidence>
<feature type="domain" description="Polysaccharide export protein N-terminal" evidence="15">
    <location>
        <begin position="15"/>
        <end position="85"/>
    </location>
</feature>
<keyword evidence="12" id="KW-0564">Palmitate</keyword>
<protein>
    <submittedName>
        <fullName evidence="17">Uncharacterized protein</fullName>
    </submittedName>
</protein>
<evidence type="ECO:0000256" key="2">
    <source>
        <dbReference type="ARBA" id="ARBA00009450"/>
    </source>
</evidence>
<dbReference type="GO" id="GO:0006811">
    <property type="term" value="P:monoatomic ion transport"/>
    <property type="evidence" value="ECO:0007669"/>
    <property type="project" value="UniProtKB-KW"/>
</dbReference>
<dbReference type="GO" id="GO:0015159">
    <property type="term" value="F:polysaccharide transmembrane transporter activity"/>
    <property type="evidence" value="ECO:0007669"/>
    <property type="project" value="InterPro"/>
</dbReference>
<evidence type="ECO:0000256" key="10">
    <source>
        <dbReference type="ARBA" id="ARBA00023114"/>
    </source>
</evidence>
<comment type="similarity">
    <text evidence="2">Belongs to the BexD/CtrA/VexA family.</text>
</comment>
<dbReference type="Proteomes" id="UP000053070">
    <property type="component" value="Unassembled WGS sequence"/>
</dbReference>
<keyword evidence="6" id="KW-0812">Transmembrane</keyword>
<keyword evidence="7" id="KW-0732">Signal</keyword>
<keyword evidence="9" id="KW-0406">Ion transport</keyword>
<evidence type="ECO:0000259" key="15">
    <source>
        <dbReference type="Pfam" id="PF02563"/>
    </source>
</evidence>
<dbReference type="EMBL" id="LBHC01000002">
    <property type="protein sequence ID" value="KLE32266.1"/>
    <property type="molecule type" value="Genomic_DNA"/>
</dbReference>
<evidence type="ECO:0000256" key="6">
    <source>
        <dbReference type="ARBA" id="ARBA00022692"/>
    </source>
</evidence>
<dbReference type="Gene3D" id="3.10.560.10">
    <property type="entry name" value="Outer membrane lipoprotein wza domain like"/>
    <property type="match status" value="1"/>
</dbReference>
<dbReference type="Pfam" id="PF02563">
    <property type="entry name" value="Poly_export"/>
    <property type="match status" value="1"/>
</dbReference>
<dbReference type="PANTHER" id="PTHR33619">
    <property type="entry name" value="POLYSACCHARIDE EXPORT PROTEIN GFCE-RELATED"/>
    <property type="match status" value="1"/>
</dbReference>
<sequence length="201" mass="21188">MTELTELPAPANAFSQIGPSTPLQITVTGDEGLSGTYIVDEEGMLLFPYIGRIAAQGLSPTQLAAVLRARLSGDFILDPAVTVSMVDAIAPTVSIGGEIETPGNYPISQSYTLLRAINTAGGLAEYADSEDVLVFRTVDGQRFIGLYNAGAIARGNYPDPNIFAGDIVMVGENAARRRFESILGILPAITSSIVLLDRVAN</sequence>
<keyword evidence="14" id="KW-0449">Lipoprotein</keyword>
<evidence type="ECO:0000256" key="8">
    <source>
        <dbReference type="ARBA" id="ARBA00023047"/>
    </source>
</evidence>
<dbReference type="AlphaFoldDB" id="A0A0G9MNG7"/>
<gene>
    <name evidence="17" type="ORF">AAW01_10195</name>
</gene>